<dbReference type="SUPFAM" id="SSF51338">
    <property type="entry name" value="Composite domain of metallo-dependent hydrolases"/>
    <property type="match status" value="1"/>
</dbReference>
<dbReference type="InterPro" id="IPR032466">
    <property type="entry name" value="Metal_Hydrolase"/>
</dbReference>
<dbReference type="InterPro" id="IPR013108">
    <property type="entry name" value="Amidohydro_3"/>
</dbReference>
<dbReference type="InterPro" id="IPR011059">
    <property type="entry name" value="Metal-dep_hydrolase_composite"/>
</dbReference>
<protein>
    <recommendedName>
        <fullName evidence="1">Amidohydrolase 3 domain-containing protein</fullName>
    </recommendedName>
</protein>
<dbReference type="OrthoDB" id="3501663at2759"/>
<dbReference type="Pfam" id="PF07969">
    <property type="entry name" value="Amidohydro_3"/>
    <property type="match status" value="1"/>
</dbReference>
<evidence type="ECO:0000259" key="1">
    <source>
        <dbReference type="Pfam" id="PF07969"/>
    </source>
</evidence>
<gene>
    <name evidence="2" type="ORF">jhhlp_008141</name>
</gene>
<accession>A0A2N3MZN6</accession>
<dbReference type="PANTHER" id="PTHR22642:SF20">
    <property type="entry name" value="AMIDOHYDROLASE 3 DOMAIN-CONTAINING PROTEIN"/>
    <property type="match status" value="1"/>
</dbReference>
<dbReference type="Gene3D" id="3.10.310.70">
    <property type="match status" value="1"/>
</dbReference>
<dbReference type="STRING" id="41688.A0A2N3MZN6"/>
<dbReference type="GO" id="GO:0016810">
    <property type="term" value="F:hydrolase activity, acting on carbon-nitrogen (but not peptide) bonds"/>
    <property type="evidence" value="ECO:0007669"/>
    <property type="project" value="InterPro"/>
</dbReference>
<organism evidence="2 3">
    <name type="scientific">Lomentospora prolificans</name>
    <dbReference type="NCBI Taxonomy" id="41688"/>
    <lineage>
        <taxon>Eukaryota</taxon>
        <taxon>Fungi</taxon>
        <taxon>Dikarya</taxon>
        <taxon>Ascomycota</taxon>
        <taxon>Pezizomycotina</taxon>
        <taxon>Sordariomycetes</taxon>
        <taxon>Hypocreomycetidae</taxon>
        <taxon>Microascales</taxon>
        <taxon>Microascaceae</taxon>
        <taxon>Lomentospora</taxon>
    </lineage>
</organism>
<evidence type="ECO:0000313" key="2">
    <source>
        <dbReference type="EMBL" id="PKS05622.1"/>
    </source>
</evidence>
<comment type="caution">
    <text evidence="2">The sequence shown here is derived from an EMBL/GenBank/DDBJ whole genome shotgun (WGS) entry which is preliminary data.</text>
</comment>
<dbReference type="Gene3D" id="3.20.20.140">
    <property type="entry name" value="Metal-dependent hydrolases"/>
    <property type="match status" value="1"/>
</dbReference>
<dbReference type="PANTHER" id="PTHR22642">
    <property type="entry name" value="IMIDAZOLONEPROPIONASE"/>
    <property type="match status" value="1"/>
</dbReference>
<keyword evidence="3" id="KW-1185">Reference proteome</keyword>
<evidence type="ECO:0000313" key="3">
    <source>
        <dbReference type="Proteomes" id="UP000233524"/>
    </source>
</evidence>
<dbReference type="InterPro" id="IPR033932">
    <property type="entry name" value="YtcJ-like"/>
</dbReference>
<proteinExistence type="predicted"/>
<dbReference type="VEuPathDB" id="FungiDB:jhhlp_008141"/>
<sequence>MPKYTILQNARVFQSTGLVSPKHSFVNCLVVDNDTGRIAHVGAANDAKVAELAPDAASQDMNGRIILPGFIDGHMHLLVMGQALKKLPLDDCRNLDDIRSKITAFAAAHPEAERILCRGWMPFMTNGEAHSSMLEGLDDRPIFIDSKSLHSTWCSEAALKELEITNDTPSPTGGIIHRDANGNITGVLSEACVFLYVWPHLARVSSKQESIQAIKAAINAYLAHGYTGLVEMAMEDNTWEALLALKEQEGLPVHVAAYWLIRPSETEDEAIAQVDRVIELRRKFNSETSPDCRIAGIKIICDGIVDACTAALTVPYSNGATADLLWSLEALKPVIERASKAGLQCALHAMGDLAISTALDALEPHATPDSRHRMEHLELASARDARRLGQLGITASIQAVHADPAILRAWPSLLGSARCSRAFAYSDFAREGAVLALGSDAPTSPYDPFQNLYTATTRRSAREPESEEVVNPHFALSLAAALTALTEGSAYSIFADQLTGKLEVGKLADLAVIDMEWDVEKLLSAKVVQTWSRGKVVYDGEK</sequence>
<dbReference type="InParanoid" id="A0A2N3MZN6"/>
<dbReference type="AlphaFoldDB" id="A0A2N3MZN6"/>
<feature type="domain" description="Amidohydrolase 3" evidence="1">
    <location>
        <begin position="60"/>
        <end position="538"/>
    </location>
</feature>
<dbReference type="SUPFAM" id="SSF51556">
    <property type="entry name" value="Metallo-dependent hydrolases"/>
    <property type="match status" value="1"/>
</dbReference>
<dbReference type="CDD" id="cd01300">
    <property type="entry name" value="YtcJ_like"/>
    <property type="match status" value="1"/>
</dbReference>
<dbReference type="Gene3D" id="2.30.40.10">
    <property type="entry name" value="Urease, subunit C, domain 1"/>
    <property type="match status" value="1"/>
</dbReference>
<dbReference type="Proteomes" id="UP000233524">
    <property type="component" value="Unassembled WGS sequence"/>
</dbReference>
<reference evidence="2 3" key="1">
    <citation type="journal article" date="2017" name="G3 (Bethesda)">
        <title>First Draft Genome Sequence of the Pathogenic Fungus Lomentospora prolificans (Formerly Scedosporium prolificans).</title>
        <authorList>
            <person name="Luo R."/>
            <person name="Zimin A."/>
            <person name="Workman R."/>
            <person name="Fan Y."/>
            <person name="Pertea G."/>
            <person name="Grossman N."/>
            <person name="Wear M.P."/>
            <person name="Jia B."/>
            <person name="Miller H."/>
            <person name="Casadevall A."/>
            <person name="Timp W."/>
            <person name="Zhang S.X."/>
            <person name="Salzberg S.L."/>
        </authorList>
    </citation>
    <scope>NUCLEOTIDE SEQUENCE [LARGE SCALE GENOMIC DNA]</scope>
    <source>
        <strain evidence="2 3">JHH-5317</strain>
    </source>
</reference>
<dbReference type="EMBL" id="NLAX01001584">
    <property type="protein sequence ID" value="PKS05622.1"/>
    <property type="molecule type" value="Genomic_DNA"/>
</dbReference>
<name>A0A2N3MZN6_9PEZI</name>